<reference evidence="8 9" key="1">
    <citation type="submission" date="2016-07" db="EMBL/GenBank/DDBJ databases">
        <title>Pervasive Adenine N6-methylation of Active Genes in Fungi.</title>
        <authorList>
            <consortium name="DOE Joint Genome Institute"/>
            <person name="Mondo S.J."/>
            <person name="Dannebaum R.O."/>
            <person name="Kuo R.C."/>
            <person name="Labutti K."/>
            <person name="Haridas S."/>
            <person name="Kuo A."/>
            <person name="Salamov A."/>
            <person name="Ahrendt S.R."/>
            <person name="Lipzen A."/>
            <person name="Sullivan W."/>
            <person name="Andreopoulos W.B."/>
            <person name="Clum A."/>
            <person name="Lindquist E."/>
            <person name="Daum C."/>
            <person name="Ramamoorthy G.K."/>
            <person name="Gryganskyi A."/>
            <person name="Culley D."/>
            <person name="Magnuson J.K."/>
            <person name="James T.Y."/>
            <person name="O'Malley M.A."/>
            <person name="Stajich J.E."/>
            <person name="Spatafora J.W."/>
            <person name="Visel A."/>
            <person name="Grigoriev I.V."/>
        </authorList>
    </citation>
    <scope>NUCLEOTIDE SEQUENCE [LARGE SCALE GENOMIC DNA]</scope>
    <source>
        <strain evidence="8 9">JEL800</strain>
    </source>
</reference>
<evidence type="ECO:0000256" key="1">
    <source>
        <dbReference type="ARBA" id="ARBA00004123"/>
    </source>
</evidence>
<dbReference type="PROSITE" id="PS50114">
    <property type="entry name" value="GATA_ZN_FINGER_2"/>
    <property type="match status" value="1"/>
</dbReference>
<dbReference type="OrthoDB" id="5597699at2759"/>
<sequence>MEAVSLLPPHLANATASSLKRNYDSEGIVIPRTQSPTLQTPSASPVLINTSQGITSSSSGISCQNCRTSDTPTWRRGEGHNVFLCNACGLYWKTHGNHRPMHLMRHVKKRRAFSGRRSPKRNGSEMD</sequence>
<dbReference type="PANTHER" id="PTHR10071">
    <property type="entry name" value="TRANSCRIPTION FACTOR GATA FAMILY MEMBER"/>
    <property type="match status" value="1"/>
</dbReference>
<dbReference type="GO" id="GO:0000978">
    <property type="term" value="F:RNA polymerase II cis-regulatory region sequence-specific DNA binding"/>
    <property type="evidence" value="ECO:0007669"/>
    <property type="project" value="TreeGrafter"/>
</dbReference>
<keyword evidence="9" id="KW-1185">Reference proteome</keyword>
<dbReference type="SMART" id="SM00401">
    <property type="entry name" value="ZnF_GATA"/>
    <property type="match status" value="1"/>
</dbReference>
<dbReference type="InterPro" id="IPR013088">
    <property type="entry name" value="Znf_NHR/GATA"/>
</dbReference>
<dbReference type="PANTHER" id="PTHR10071:SF281">
    <property type="entry name" value="BOX A-BINDING FACTOR-RELATED"/>
    <property type="match status" value="1"/>
</dbReference>
<dbReference type="EMBL" id="MCGO01000019">
    <property type="protein sequence ID" value="ORY45539.1"/>
    <property type="molecule type" value="Genomic_DNA"/>
</dbReference>
<dbReference type="SUPFAM" id="SSF57716">
    <property type="entry name" value="Glucocorticoid receptor-like (DNA-binding domain)"/>
    <property type="match status" value="1"/>
</dbReference>
<evidence type="ECO:0000256" key="2">
    <source>
        <dbReference type="ARBA" id="ARBA00022723"/>
    </source>
</evidence>
<evidence type="ECO:0000313" key="8">
    <source>
        <dbReference type="EMBL" id="ORY45539.1"/>
    </source>
</evidence>
<dbReference type="GO" id="GO:0008270">
    <property type="term" value="F:zinc ion binding"/>
    <property type="evidence" value="ECO:0007669"/>
    <property type="project" value="UniProtKB-KW"/>
</dbReference>
<keyword evidence="4" id="KW-0862">Zinc</keyword>
<comment type="subcellular location">
    <subcellularLocation>
        <location evidence="1">Nucleus</location>
    </subcellularLocation>
</comment>
<dbReference type="CDD" id="cd00202">
    <property type="entry name" value="ZnF_GATA"/>
    <property type="match status" value="1"/>
</dbReference>
<accession>A0A1Y2CER5</accession>
<keyword evidence="2" id="KW-0479">Metal-binding</keyword>
<dbReference type="Pfam" id="PF00320">
    <property type="entry name" value="GATA"/>
    <property type="match status" value="1"/>
</dbReference>
<keyword evidence="5" id="KW-0539">Nucleus</keyword>
<dbReference type="InterPro" id="IPR039355">
    <property type="entry name" value="Transcription_factor_GATA"/>
</dbReference>
<evidence type="ECO:0000256" key="5">
    <source>
        <dbReference type="ARBA" id="ARBA00023242"/>
    </source>
</evidence>
<dbReference type="PROSITE" id="PS00344">
    <property type="entry name" value="GATA_ZN_FINGER_1"/>
    <property type="match status" value="1"/>
</dbReference>
<comment type="caution">
    <text evidence="8">The sequence shown here is derived from an EMBL/GenBank/DDBJ whole genome shotgun (WGS) entry which is preliminary data.</text>
</comment>
<dbReference type="Proteomes" id="UP000193642">
    <property type="component" value="Unassembled WGS sequence"/>
</dbReference>
<dbReference type="AlphaFoldDB" id="A0A1Y2CER5"/>
<evidence type="ECO:0000313" key="9">
    <source>
        <dbReference type="Proteomes" id="UP000193642"/>
    </source>
</evidence>
<protein>
    <submittedName>
        <fullName evidence="8">Glucocorticoid receptor-like (DNA-binding domain)</fullName>
    </submittedName>
</protein>
<dbReference type="GO" id="GO:0000981">
    <property type="term" value="F:DNA-binding transcription factor activity, RNA polymerase II-specific"/>
    <property type="evidence" value="ECO:0007669"/>
    <property type="project" value="TreeGrafter"/>
</dbReference>
<evidence type="ECO:0000256" key="6">
    <source>
        <dbReference type="PROSITE-ProRule" id="PRU00094"/>
    </source>
</evidence>
<name>A0A1Y2CER5_9FUNG</name>
<proteinExistence type="predicted"/>
<evidence type="ECO:0000259" key="7">
    <source>
        <dbReference type="PROSITE" id="PS50114"/>
    </source>
</evidence>
<evidence type="ECO:0000256" key="4">
    <source>
        <dbReference type="ARBA" id="ARBA00022833"/>
    </source>
</evidence>
<dbReference type="GO" id="GO:0000122">
    <property type="term" value="P:negative regulation of transcription by RNA polymerase II"/>
    <property type="evidence" value="ECO:0007669"/>
    <property type="project" value="TreeGrafter"/>
</dbReference>
<organism evidence="8 9">
    <name type="scientific">Rhizoclosmatium globosum</name>
    <dbReference type="NCBI Taxonomy" id="329046"/>
    <lineage>
        <taxon>Eukaryota</taxon>
        <taxon>Fungi</taxon>
        <taxon>Fungi incertae sedis</taxon>
        <taxon>Chytridiomycota</taxon>
        <taxon>Chytridiomycota incertae sedis</taxon>
        <taxon>Chytridiomycetes</taxon>
        <taxon>Chytridiales</taxon>
        <taxon>Chytriomycetaceae</taxon>
        <taxon>Rhizoclosmatium</taxon>
    </lineage>
</organism>
<feature type="domain" description="GATA-type" evidence="7">
    <location>
        <begin position="57"/>
        <end position="111"/>
    </location>
</feature>
<keyword evidence="3 6" id="KW-0863">Zinc-finger</keyword>
<dbReference type="InterPro" id="IPR000679">
    <property type="entry name" value="Znf_GATA"/>
</dbReference>
<dbReference type="GO" id="GO:0045944">
    <property type="term" value="P:positive regulation of transcription by RNA polymerase II"/>
    <property type="evidence" value="ECO:0007669"/>
    <property type="project" value="TreeGrafter"/>
</dbReference>
<dbReference type="GO" id="GO:0005634">
    <property type="term" value="C:nucleus"/>
    <property type="evidence" value="ECO:0007669"/>
    <property type="project" value="UniProtKB-SubCell"/>
</dbReference>
<keyword evidence="8" id="KW-0675">Receptor</keyword>
<evidence type="ECO:0000256" key="3">
    <source>
        <dbReference type="ARBA" id="ARBA00022771"/>
    </source>
</evidence>
<dbReference type="STRING" id="329046.A0A1Y2CER5"/>
<keyword evidence="8" id="KW-0238">DNA-binding</keyword>
<dbReference type="Gene3D" id="3.30.50.10">
    <property type="entry name" value="Erythroid Transcription Factor GATA-1, subunit A"/>
    <property type="match status" value="1"/>
</dbReference>
<gene>
    <name evidence="8" type="ORF">BCR33DRAFT_716212</name>
</gene>